<evidence type="ECO:0000256" key="6">
    <source>
        <dbReference type="ARBA" id="ARBA00022777"/>
    </source>
</evidence>
<dbReference type="NCBIfam" id="TIGR00154">
    <property type="entry name" value="ispE"/>
    <property type="match status" value="1"/>
</dbReference>
<comment type="caution">
    <text evidence="12">The sequence shown here is derived from an EMBL/GenBank/DDBJ whole genome shotgun (WGS) entry which is preliminary data.</text>
</comment>
<keyword evidence="7 9" id="KW-0067">ATP-binding</keyword>
<evidence type="ECO:0000313" key="13">
    <source>
        <dbReference type="Proteomes" id="UP001595685"/>
    </source>
</evidence>
<dbReference type="InterPro" id="IPR006204">
    <property type="entry name" value="GHMP_kinase_N_dom"/>
</dbReference>
<feature type="active site" evidence="9">
    <location>
        <position position="14"/>
    </location>
</feature>
<dbReference type="NCBIfam" id="NF002870">
    <property type="entry name" value="PRK03188.1"/>
    <property type="match status" value="1"/>
</dbReference>
<dbReference type="SUPFAM" id="SSF54211">
    <property type="entry name" value="Ribosomal protein S5 domain 2-like"/>
    <property type="match status" value="1"/>
</dbReference>
<keyword evidence="5 9" id="KW-0547">Nucleotide-binding</keyword>
<feature type="domain" description="GHMP kinase N-terminal" evidence="10">
    <location>
        <begin position="73"/>
        <end position="155"/>
    </location>
</feature>
<evidence type="ECO:0000259" key="11">
    <source>
        <dbReference type="Pfam" id="PF08544"/>
    </source>
</evidence>
<evidence type="ECO:0000256" key="1">
    <source>
        <dbReference type="ARBA" id="ARBA00009684"/>
    </source>
</evidence>
<dbReference type="InterPro" id="IPR036554">
    <property type="entry name" value="GHMP_kinase_C_sf"/>
</dbReference>
<evidence type="ECO:0000256" key="3">
    <source>
        <dbReference type="ARBA" id="ARBA00017473"/>
    </source>
</evidence>
<dbReference type="EMBL" id="JBHRWW010000001">
    <property type="protein sequence ID" value="MFC3686908.1"/>
    <property type="molecule type" value="Genomic_DNA"/>
</dbReference>
<dbReference type="HAMAP" id="MF_00061">
    <property type="entry name" value="IspE"/>
    <property type="match status" value="1"/>
</dbReference>
<evidence type="ECO:0000259" key="10">
    <source>
        <dbReference type="Pfam" id="PF00288"/>
    </source>
</evidence>
<comment type="pathway">
    <text evidence="9">Isoprenoid biosynthesis; isopentenyl diphosphate biosynthesis via DXP pathway; isopentenyl diphosphate from 1-deoxy-D-xylulose 5-phosphate: step 3/6.</text>
</comment>
<name>A0ABV7WEK0_9MICO</name>
<evidence type="ECO:0000256" key="9">
    <source>
        <dbReference type="HAMAP-Rule" id="MF_00061"/>
    </source>
</evidence>
<evidence type="ECO:0000256" key="7">
    <source>
        <dbReference type="ARBA" id="ARBA00022840"/>
    </source>
</evidence>
<sequence length="316" mass="32561">MGSRSSVTVRAPAKINLQLSVGAPAEDGYHDLATVFQAVDLYDEVTATPAPGGQFTVEVTGTDAARVPDDGSNLAVRAARALLHAVGPETAPRLGVHLHVRKRIPVAGGMAGGSADAAAALLACDTLWGLDLDRAQLSEVASRIGSDVPFSLLGGTAVGMGRGERLTPALSRTGWHWVLLVADGELSTPAVYGELDRLRAGRVLVEPRVSEPLMQALRSGEASRLGRTLHNDLQPAAVSLRPELDMLLEHVEAVSPAGVLVSGSGPTVAVLAEDEPHAGELAVALADAPGVSRVLRASGPVPGCRVVDPGVRSVGR</sequence>
<dbReference type="Pfam" id="PF00288">
    <property type="entry name" value="GHMP_kinases_N"/>
    <property type="match status" value="1"/>
</dbReference>
<reference evidence="13" key="1">
    <citation type="journal article" date="2019" name="Int. J. Syst. Evol. Microbiol.">
        <title>The Global Catalogue of Microorganisms (GCM) 10K type strain sequencing project: providing services to taxonomists for standard genome sequencing and annotation.</title>
        <authorList>
            <consortium name="The Broad Institute Genomics Platform"/>
            <consortium name="The Broad Institute Genome Sequencing Center for Infectious Disease"/>
            <person name="Wu L."/>
            <person name="Ma J."/>
        </authorList>
    </citation>
    <scope>NUCLEOTIDE SEQUENCE [LARGE SCALE GENOMIC DNA]</scope>
    <source>
        <strain evidence="13">NCAIM B.02333</strain>
    </source>
</reference>
<dbReference type="SUPFAM" id="SSF55060">
    <property type="entry name" value="GHMP Kinase, C-terminal domain"/>
    <property type="match status" value="1"/>
</dbReference>
<dbReference type="Gene3D" id="3.30.70.890">
    <property type="entry name" value="GHMP kinase, C-terminal domain"/>
    <property type="match status" value="1"/>
</dbReference>
<evidence type="ECO:0000256" key="4">
    <source>
        <dbReference type="ARBA" id="ARBA00022679"/>
    </source>
</evidence>
<feature type="binding site" evidence="9">
    <location>
        <begin position="105"/>
        <end position="115"/>
    </location>
    <ligand>
        <name>ATP</name>
        <dbReference type="ChEBI" id="CHEBI:30616"/>
    </ligand>
</feature>
<dbReference type="GO" id="GO:0050515">
    <property type="term" value="F:4-(cytidine 5'-diphospho)-2-C-methyl-D-erythritol kinase activity"/>
    <property type="evidence" value="ECO:0007669"/>
    <property type="project" value="UniProtKB-EC"/>
</dbReference>
<dbReference type="RefSeq" id="WP_340293408.1">
    <property type="nucleotide sequence ID" value="NZ_JBBEOI010000108.1"/>
</dbReference>
<dbReference type="InterPro" id="IPR014721">
    <property type="entry name" value="Ribsml_uS5_D2-typ_fold_subgr"/>
</dbReference>
<dbReference type="Proteomes" id="UP001595685">
    <property type="component" value="Unassembled WGS sequence"/>
</dbReference>
<evidence type="ECO:0000313" key="12">
    <source>
        <dbReference type="EMBL" id="MFC3686908.1"/>
    </source>
</evidence>
<keyword evidence="4 9" id="KW-0808">Transferase</keyword>
<accession>A0ABV7WEK0</accession>
<comment type="catalytic activity">
    <reaction evidence="9">
        <text>4-CDP-2-C-methyl-D-erythritol + ATP = 4-CDP-2-C-methyl-D-erythritol 2-phosphate + ADP + H(+)</text>
        <dbReference type="Rhea" id="RHEA:18437"/>
        <dbReference type="ChEBI" id="CHEBI:15378"/>
        <dbReference type="ChEBI" id="CHEBI:30616"/>
        <dbReference type="ChEBI" id="CHEBI:57823"/>
        <dbReference type="ChEBI" id="CHEBI:57919"/>
        <dbReference type="ChEBI" id="CHEBI:456216"/>
        <dbReference type="EC" id="2.7.1.148"/>
    </reaction>
</comment>
<dbReference type="InterPro" id="IPR013750">
    <property type="entry name" value="GHMP_kinase_C_dom"/>
</dbReference>
<dbReference type="PIRSF" id="PIRSF010376">
    <property type="entry name" value="IspE"/>
    <property type="match status" value="1"/>
</dbReference>
<dbReference type="EC" id="2.7.1.148" evidence="2 9"/>
<evidence type="ECO:0000256" key="8">
    <source>
        <dbReference type="ARBA" id="ARBA00032554"/>
    </source>
</evidence>
<dbReference type="InterPro" id="IPR020568">
    <property type="entry name" value="Ribosomal_Su5_D2-typ_SF"/>
</dbReference>
<keyword evidence="9" id="KW-0414">Isoprene biosynthesis</keyword>
<organism evidence="12 13">
    <name type="scientific">Aquipuribacter hungaricus</name>
    <dbReference type="NCBI Taxonomy" id="545624"/>
    <lineage>
        <taxon>Bacteria</taxon>
        <taxon>Bacillati</taxon>
        <taxon>Actinomycetota</taxon>
        <taxon>Actinomycetes</taxon>
        <taxon>Micrococcales</taxon>
        <taxon>Intrasporangiaceae</taxon>
        <taxon>Aquipuribacter</taxon>
    </lineage>
</organism>
<dbReference type="InterPro" id="IPR004424">
    <property type="entry name" value="IspE"/>
</dbReference>
<keyword evidence="13" id="KW-1185">Reference proteome</keyword>
<feature type="active site" evidence="9">
    <location>
        <position position="147"/>
    </location>
</feature>
<dbReference type="PANTHER" id="PTHR43527">
    <property type="entry name" value="4-DIPHOSPHOCYTIDYL-2-C-METHYL-D-ERYTHRITOL KINASE, CHLOROPLASTIC"/>
    <property type="match status" value="1"/>
</dbReference>
<evidence type="ECO:0000256" key="2">
    <source>
        <dbReference type="ARBA" id="ARBA00012052"/>
    </source>
</evidence>
<comment type="similarity">
    <text evidence="1 9">Belongs to the GHMP kinase family. IspE subfamily.</text>
</comment>
<feature type="domain" description="GHMP kinase C-terminal" evidence="11">
    <location>
        <begin position="213"/>
        <end position="286"/>
    </location>
</feature>
<evidence type="ECO:0000256" key="5">
    <source>
        <dbReference type="ARBA" id="ARBA00022741"/>
    </source>
</evidence>
<protein>
    <recommendedName>
        <fullName evidence="3 9">4-diphosphocytidyl-2-C-methyl-D-erythritol kinase</fullName>
        <shortName evidence="9">CMK</shortName>
        <ecNumber evidence="2 9">2.7.1.148</ecNumber>
    </recommendedName>
    <alternativeName>
        <fullName evidence="8 9">4-(cytidine-5'-diphospho)-2-C-methyl-D-erythritol kinase</fullName>
    </alternativeName>
</protein>
<dbReference type="Gene3D" id="3.30.230.10">
    <property type="match status" value="1"/>
</dbReference>
<comment type="function">
    <text evidence="9">Catalyzes the phosphorylation of the position 2 hydroxy group of 4-diphosphocytidyl-2C-methyl-D-erythritol.</text>
</comment>
<keyword evidence="6 9" id="KW-0418">Kinase</keyword>
<dbReference type="PANTHER" id="PTHR43527:SF2">
    <property type="entry name" value="4-DIPHOSPHOCYTIDYL-2-C-METHYL-D-ERYTHRITOL KINASE, CHLOROPLASTIC"/>
    <property type="match status" value="1"/>
</dbReference>
<proteinExistence type="inferred from homology"/>
<dbReference type="Pfam" id="PF08544">
    <property type="entry name" value="GHMP_kinases_C"/>
    <property type="match status" value="1"/>
</dbReference>
<gene>
    <name evidence="9" type="primary">ispE</name>
    <name evidence="12" type="ORF">ACFOLH_00970</name>
</gene>